<comment type="cofactor">
    <cofactor evidence="1">
        <name>pantetheine 4'-phosphate</name>
        <dbReference type="ChEBI" id="CHEBI:47942"/>
    </cofactor>
</comment>
<keyword evidence="4" id="KW-0597">Phosphoprotein</keyword>
<feature type="domain" description="Carrier" evidence="6">
    <location>
        <begin position="1023"/>
        <end position="1097"/>
    </location>
</feature>
<dbReference type="CDD" id="cd19543">
    <property type="entry name" value="DCL_NRPS"/>
    <property type="match status" value="1"/>
</dbReference>
<dbReference type="GO" id="GO:0031177">
    <property type="term" value="F:phosphopantetheine binding"/>
    <property type="evidence" value="ECO:0007669"/>
    <property type="project" value="InterPro"/>
</dbReference>
<dbReference type="CDD" id="cd17649">
    <property type="entry name" value="A_NRPS_PvdJ-like"/>
    <property type="match status" value="1"/>
</dbReference>
<dbReference type="RefSeq" id="WP_092940019.1">
    <property type="nucleotide sequence ID" value="NZ_FONX01000009.1"/>
</dbReference>
<dbReference type="SUPFAM" id="SSF47336">
    <property type="entry name" value="ACP-like"/>
    <property type="match status" value="2"/>
</dbReference>
<dbReference type="FunFam" id="3.30.300.30:FF:000010">
    <property type="entry name" value="Enterobactin synthetase component F"/>
    <property type="match status" value="2"/>
</dbReference>
<dbReference type="SMART" id="SM00823">
    <property type="entry name" value="PKS_PP"/>
    <property type="match status" value="2"/>
</dbReference>
<dbReference type="NCBIfam" id="TIGR01733">
    <property type="entry name" value="AA-adenyl-dom"/>
    <property type="match status" value="2"/>
</dbReference>
<dbReference type="GO" id="GO:0043041">
    <property type="term" value="P:amino acid activation for nonribosomal peptide biosynthetic process"/>
    <property type="evidence" value="ECO:0007669"/>
    <property type="project" value="TreeGrafter"/>
</dbReference>
<dbReference type="InterPro" id="IPR010060">
    <property type="entry name" value="NRPS_synth"/>
</dbReference>
<sequence>MQQQTPPSATYDHIGQRFARLGPAQRRAVYLKISAEGLGMGQFPVTVRDAALREVCPPSHAQLRQWFLWQLDPESPAYHIAGGLRLQGPLDTASLRASFDALVARHEALRTAFAADAQGVLAQQVRPSGTVDWRFTDLRGRPDAQAAADAAVRDCSEAPFDLTTGPLLRVGVVRVADDEHLLVVVMHHIVSDGWSMRLVVDEFVAQYRARVLGQPLEAPPLPVQYADCALWQRQWLEAGEQERQLQYWKAQLGEVHPVLQLPTDHARRADGRYRAARHTLALPAALVAALRQRAQAEGATLFMALLAALQVLLYRYTGQHDVRVGAPIAGRRRIEAEGVIGLFVNTQVLRSVIDGRTPLRHALHAARDAALGAQAHQDLPFEELVDALQPERTPGTPPLFQVLFNHQQEDFTALHTLPGITLSPHALGEPPAHFELALNAVEDRDGALSLGLDYARELFEAPTVERMGAHLQCLLEALAHRPETPVGEIDLLQGAEADALALWGSNLRPEGSWEPVHRLVQRRAQQAPGATALIFGGEPVSYGEVERRANRFAQRLIALGVRPEDRVGIALERSVELVVGLLGILKAGAAYVPLDTEYPAERLAYMARDSGIALLVSRGPLRARVPVGEGVRVLDIERDQALADGEDPGAPALAVHAGQLAYVIYTSGSTGQPKGVMVAHGPFADHCVDTAAIYEMGPQSRELHFLSFSFDGAHERLFTALCCGASLLLRDAALWSAEQTLDAIGRHGVTHAGFPPVYLRQLAEWARETGHCPDVDLYSFGGEAMPREGFDAVRRHLKPRLLINGYGPTEAVVTPMLWKTDANAAFGEGYAPIGRPVAGRRALVLDADMNRVPRQVAGELYLGGTGLARGYLGRAALSAERFVADPFDTAGGRLYRTGDWVRWREDGQLEYLGRIDHQVKVRGFRIELGEIEARLLEQPEVRQAVAVAAPGQRGTRLVAYVTPKEGAAVEAAALRARLAAALPDYMVPAAIMVIAALPLGPGGKLDRSALPAPEPERAAAGEPPRGAAEEALAAVWREVLGLPQVGRDDNFFELGGDSILSLQIVARLRLAGWKASPRQVFERQTVALLAAVMEPAGLADAAAPAGGVPSQVEGDVPLLPFQRDFFAMSMSRRNHWNQSVLLQARGAIDVAALRDALAALVQHHDALRLRFEPLPQGGWRQRYAAFDAAQQAELLWLRSAADAAELEALCDQAQRSLDLAAGPLLRALAVEMADGSQRLLLAIHHLVVDGVSWRVLLDDLQRAYRQRLAGQPVALPPKSSSVKDWSLALQGHVAAHADEMAHWLALGDVPVGLPCARPEAPNTVRYQEAIEIRLGRADTEALLKQAPAAYRTQVNDLLLTALGRALCGWSGHTQLRIDLEGHGREDLYAHIDLSRTVGWFTALFPVALAPLGALGDAIRRVKEGLRAVPNKGLGHAVFRHLGSAQQREALAAQPRSQVVFNYLGQFDGGFGEEALWRPAPEAGGAQVDADAPLTHEFSVDGQVLEGELSLRVSFSAARHDASQVEAWMQALREELQAIVRHCAAGPQGCSPSDFPLAALSQAQLDALALPPAAVADLYPLSPMQSGMLFQTLLETGGAAYQNQLRLDLHALDAARWRAAWQFVFGRHEVLRSAFVQREEGPLQWLDRTALLPWREEEGRGRPAAALDALAAEEAACGFDLARAPLMRCVLVQTGPQRHHFIWTVHHLLLDGWSTGLLLGDVLRHYGGQVPAAPAGRFRDYIGWIARQDAAASERYWRGEIARLDGPTRLADALPRPARALEEDRVEGHRFGALRHDLSAAETQALVDFARRERVTLNTLVQAAWALLLQRYARQDAVVFGSTVAGRPAELAGVEGIVGLFINTLPVIVSARPGQAVGDWLRELQARNLAMREHEHTPLYAIQRWAQAPAPGLFDSIVVFENYPADQALHAALPGGLSAEVVAQNEAMHYPMTVKAVLEPSLQLQFHHALALIGAPQAQSIARHTVRLLQALAADAARPVGAIGLMDDAGADVAALLLSGPTPGLAADGPDAPQPQALHQRVAAWAAAQPEATAMAFDGLTLSYGELDARANRIAHALIAQGVVPEDRVGVACERGIDLVVALLAVLKAGAAYVPLDPHYPADRVAYMAQDSGLRLVLAQGHLLPGLRLPAGISVLAVEPLVQAPCPAAAPAVAVSPDALAYVIYTSGSTGRPKGAQLSHRNVTRLLDRTAPWFGFGPQDTWTLFHSYAFDFSVWEIFGALCTGGRLVVVPHHVSRSPEDFERLLRRERVTVLNQTPSAFGQLAQLPQALAPGLSLRWVIFGGEALDPQRLRGWISQHGDAAPQLANMYGITETTVHVTFRRITAADVAVTGSPIGMAIPDLELRVLDAQLHPVPVGVAGELHVTGAGLARGYLNRPGLTAERFVATAGGERLYRTGDLARRTATGDIEYLGRIDHQVKLRGFRIELGEIEAELLAQPEVREAIVLALGEGGAMQLVAYLSAQPGRSIDTATLRARLAGRLPEHMLPSVCMVLPALPLNANGKVDRKALPAPERTSARAHAAPQGETEQALAASWAEVLEIERVGRHDDFFELGGHSLTVLGVQARMQRRLGVQAPLRLYFEHPQLMALAAALDAARQTARQEAAEDLTQMAALLAALED</sequence>
<dbReference type="FunFam" id="3.30.559.10:FF:000012">
    <property type="entry name" value="Non-ribosomal peptide synthetase"/>
    <property type="match status" value="1"/>
</dbReference>
<dbReference type="Gene3D" id="2.30.38.10">
    <property type="entry name" value="Luciferase, Domain 3"/>
    <property type="match status" value="2"/>
</dbReference>
<dbReference type="Proteomes" id="UP000199119">
    <property type="component" value="Unassembled WGS sequence"/>
</dbReference>
<dbReference type="OrthoDB" id="6297021at2"/>
<dbReference type="Pfam" id="PF00501">
    <property type="entry name" value="AMP-binding"/>
    <property type="match status" value="2"/>
</dbReference>
<dbReference type="STRING" id="1177982.SAMN04489711_1092"/>
<dbReference type="InterPro" id="IPR006162">
    <property type="entry name" value="Ppantetheine_attach_site"/>
</dbReference>
<keyword evidence="8" id="KW-1185">Reference proteome</keyword>
<dbReference type="NCBIfam" id="TIGR01720">
    <property type="entry name" value="NRPS-para261"/>
    <property type="match status" value="1"/>
</dbReference>
<organism evidence="7 8">
    <name type="scientific">Paracidovorax wautersii</name>
    <dbReference type="NCBI Taxonomy" id="1177982"/>
    <lineage>
        <taxon>Bacteria</taxon>
        <taxon>Pseudomonadati</taxon>
        <taxon>Pseudomonadota</taxon>
        <taxon>Betaproteobacteria</taxon>
        <taxon>Burkholderiales</taxon>
        <taxon>Comamonadaceae</taxon>
        <taxon>Paracidovorax</taxon>
    </lineage>
</organism>
<evidence type="ECO:0000256" key="4">
    <source>
        <dbReference type="ARBA" id="ARBA00022553"/>
    </source>
</evidence>
<dbReference type="SUPFAM" id="SSF52777">
    <property type="entry name" value="CoA-dependent acyltransferases"/>
    <property type="match status" value="6"/>
</dbReference>
<dbReference type="PROSITE" id="PS00455">
    <property type="entry name" value="AMP_BINDING"/>
    <property type="match status" value="2"/>
</dbReference>
<dbReference type="Gene3D" id="3.30.559.30">
    <property type="entry name" value="Nonribosomal peptide synthetase, condensation domain"/>
    <property type="match status" value="3"/>
</dbReference>
<dbReference type="CDD" id="cd19531">
    <property type="entry name" value="LCL_NRPS-like"/>
    <property type="match status" value="1"/>
</dbReference>
<feature type="domain" description="Carrier" evidence="6">
    <location>
        <begin position="2541"/>
        <end position="2616"/>
    </location>
</feature>
<dbReference type="InterPro" id="IPR025110">
    <property type="entry name" value="AMP-bd_C"/>
</dbReference>
<keyword evidence="5" id="KW-0677">Repeat</keyword>
<dbReference type="EMBL" id="FONX01000009">
    <property type="protein sequence ID" value="SFE98342.1"/>
    <property type="molecule type" value="Genomic_DNA"/>
</dbReference>
<dbReference type="InterPro" id="IPR000873">
    <property type="entry name" value="AMP-dep_synth/lig_dom"/>
</dbReference>
<dbReference type="Gene3D" id="1.10.1200.10">
    <property type="entry name" value="ACP-like"/>
    <property type="match status" value="2"/>
</dbReference>
<dbReference type="InterPro" id="IPR036736">
    <property type="entry name" value="ACP-like_sf"/>
</dbReference>
<evidence type="ECO:0000256" key="2">
    <source>
        <dbReference type="ARBA" id="ARBA00006432"/>
    </source>
</evidence>
<dbReference type="InterPro" id="IPR023213">
    <property type="entry name" value="CAT-like_dom_sf"/>
</dbReference>
<dbReference type="InterPro" id="IPR001242">
    <property type="entry name" value="Condensation_dom"/>
</dbReference>
<dbReference type="Gene3D" id="3.30.559.10">
    <property type="entry name" value="Chloramphenicol acetyltransferase-like domain"/>
    <property type="match status" value="3"/>
</dbReference>
<dbReference type="InterPro" id="IPR020806">
    <property type="entry name" value="PKS_PP-bd"/>
</dbReference>
<dbReference type="CDD" id="cd17643">
    <property type="entry name" value="A_NRPS_Cytc1-like"/>
    <property type="match status" value="1"/>
</dbReference>
<dbReference type="Pfam" id="PF00668">
    <property type="entry name" value="Condensation"/>
    <property type="match status" value="3"/>
</dbReference>
<accession>A0A1I2EZ21</accession>
<gene>
    <name evidence="7" type="ORF">SAMN04489711_1092</name>
</gene>
<dbReference type="Gene3D" id="3.40.50.980">
    <property type="match status" value="4"/>
</dbReference>
<dbReference type="FunFam" id="3.40.50.980:FF:000001">
    <property type="entry name" value="Non-ribosomal peptide synthetase"/>
    <property type="match status" value="1"/>
</dbReference>
<dbReference type="FunFam" id="1.10.1200.10:FF:000005">
    <property type="entry name" value="Nonribosomal peptide synthetase 1"/>
    <property type="match status" value="2"/>
</dbReference>
<evidence type="ECO:0000256" key="3">
    <source>
        <dbReference type="ARBA" id="ARBA00022450"/>
    </source>
</evidence>
<dbReference type="InterPro" id="IPR045851">
    <property type="entry name" value="AMP-bd_C_sf"/>
</dbReference>
<dbReference type="FunFam" id="2.30.38.10:FF:000001">
    <property type="entry name" value="Non-ribosomal peptide synthetase PvdI"/>
    <property type="match status" value="1"/>
</dbReference>
<dbReference type="PANTHER" id="PTHR45527">
    <property type="entry name" value="NONRIBOSOMAL PEPTIDE SYNTHETASE"/>
    <property type="match status" value="1"/>
</dbReference>
<dbReference type="Pfam" id="PF13193">
    <property type="entry name" value="AMP-binding_C"/>
    <property type="match status" value="2"/>
</dbReference>
<dbReference type="InterPro" id="IPR020845">
    <property type="entry name" value="AMP-binding_CS"/>
</dbReference>
<proteinExistence type="inferred from homology"/>
<dbReference type="Pfam" id="PF00550">
    <property type="entry name" value="PP-binding"/>
    <property type="match status" value="2"/>
</dbReference>
<evidence type="ECO:0000256" key="1">
    <source>
        <dbReference type="ARBA" id="ARBA00001957"/>
    </source>
</evidence>
<reference evidence="8" key="1">
    <citation type="submission" date="2016-10" db="EMBL/GenBank/DDBJ databases">
        <authorList>
            <person name="Varghese N."/>
            <person name="Submissions S."/>
        </authorList>
    </citation>
    <scope>NUCLEOTIDE SEQUENCE [LARGE SCALE GENOMIC DNA]</scope>
    <source>
        <strain evidence="8">DSM 27981</strain>
    </source>
</reference>
<dbReference type="FunFam" id="3.40.50.12780:FF:000012">
    <property type="entry name" value="Non-ribosomal peptide synthetase"/>
    <property type="match status" value="1"/>
</dbReference>
<comment type="similarity">
    <text evidence="2">Belongs to the ATP-dependent AMP-binding enzyme family.</text>
</comment>
<evidence type="ECO:0000313" key="7">
    <source>
        <dbReference type="EMBL" id="SFE98342.1"/>
    </source>
</evidence>
<dbReference type="InterPro" id="IPR010071">
    <property type="entry name" value="AA_adenyl_dom"/>
</dbReference>
<evidence type="ECO:0000313" key="8">
    <source>
        <dbReference type="Proteomes" id="UP000199119"/>
    </source>
</evidence>
<keyword evidence="3" id="KW-0596">Phosphopantetheine</keyword>
<dbReference type="CDD" id="cd19534">
    <property type="entry name" value="E_NRPS"/>
    <property type="match status" value="1"/>
</dbReference>
<dbReference type="SUPFAM" id="SSF56801">
    <property type="entry name" value="Acetyl-CoA synthetase-like"/>
    <property type="match status" value="2"/>
</dbReference>
<dbReference type="GO" id="GO:0005829">
    <property type="term" value="C:cytosol"/>
    <property type="evidence" value="ECO:0007669"/>
    <property type="project" value="TreeGrafter"/>
</dbReference>
<dbReference type="FunFam" id="3.40.50.980:FF:000002">
    <property type="entry name" value="Enterobactin synthetase component F"/>
    <property type="match status" value="1"/>
</dbReference>
<protein>
    <submittedName>
        <fullName evidence="7">Non-ribosomal peptide synthase domain TIGR01720/amino acid adenylation domain-containing protein</fullName>
    </submittedName>
</protein>
<dbReference type="Gene3D" id="3.30.300.30">
    <property type="match status" value="2"/>
</dbReference>
<dbReference type="InterPro" id="IPR009081">
    <property type="entry name" value="PP-bd_ACP"/>
</dbReference>
<dbReference type="NCBIfam" id="NF003417">
    <property type="entry name" value="PRK04813.1"/>
    <property type="match status" value="2"/>
</dbReference>
<dbReference type="PANTHER" id="PTHR45527:SF1">
    <property type="entry name" value="FATTY ACID SYNTHASE"/>
    <property type="match status" value="1"/>
</dbReference>
<dbReference type="PROSITE" id="PS00012">
    <property type="entry name" value="PHOSPHOPANTETHEINE"/>
    <property type="match status" value="1"/>
</dbReference>
<name>A0A1I2EZ21_9BURK</name>
<dbReference type="GO" id="GO:0003824">
    <property type="term" value="F:catalytic activity"/>
    <property type="evidence" value="ECO:0007669"/>
    <property type="project" value="UniProtKB-KW"/>
</dbReference>
<evidence type="ECO:0000259" key="6">
    <source>
        <dbReference type="PROSITE" id="PS50075"/>
    </source>
</evidence>
<dbReference type="GO" id="GO:0044550">
    <property type="term" value="P:secondary metabolite biosynthetic process"/>
    <property type="evidence" value="ECO:0007669"/>
    <property type="project" value="UniProtKB-ARBA"/>
</dbReference>
<dbReference type="PROSITE" id="PS50075">
    <property type="entry name" value="CARRIER"/>
    <property type="match status" value="2"/>
</dbReference>
<evidence type="ECO:0000256" key="5">
    <source>
        <dbReference type="ARBA" id="ARBA00022737"/>
    </source>
</evidence>